<dbReference type="PROSITE" id="PS50011">
    <property type="entry name" value="PROTEIN_KINASE_DOM"/>
    <property type="match status" value="1"/>
</dbReference>
<dbReference type="PANTHER" id="PTHR48011">
    <property type="entry name" value="CCR4-NOT TRANSCRIPTIONAL COMPLEX SUBUNIT CAF120-RELATED"/>
    <property type="match status" value="1"/>
</dbReference>
<dbReference type="AlphaFoldDB" id="A0A2C9U8M6"/>
<evidence type="ECO:0000313" key="2">
    <source>
        <dbReference type="EMBL" id="OAY25897.1"/>
    </source>
</evidence>
<dbReference type="GO" id="GO:0007165">
    <property type="term" value="P:signal transduction"/>
    <property type="evidence" value="ECO:0000318"/>
    <property type="project" value="GO_Central"/>
</dbReference>
<dbReference type="SMART" id="SM00220">
    <property type="entry name" value="S_TKc"/>
    <property type="match status" value="1"/>
</dbReference>
<dbReference type="GO" id="GO:0005524">
    <property type="term" value="F:ATP binding"/>
    <property type="evidence" value="ECO:0007669"/>
    <property type="project" value="InterPro"/>
</dbReference>
<sequence length="353" mass="39477">MYNIFLEYASGGTLLDAIRKHGGWLDESIIRSYTRQILLGLRHLHSNGILHRDIKAQNILITSDGAKIADLGCARRVDEVAAFAGTPVYMAPEVARGEHQGFPADIWALGSTVVEMATGRAPWTNISDPVSALYRIGFSDNVPEIPSFMSKQAKDFLSKCLKRDPMERWSASELLEHDFITEEPSSVLKDTDVDTPTSVLEQGLWDSKEHLEATWKPTSTHKSCCHSPIERIRQLAAQGNGNMPNWAWDESWVTVRSKDSAKETFASSEDGVSGEHNLNNVIPSESISFGGIRAFMCFGQCTNHKQLSMSCICREDDFCESCNFEKEISYSLFLRSNSCLEFCPIFSLKNYIT</sequence>
<evidence type="ECO:0000259" key="1">
    <source>
        <dbReference type="PROSITE" id="PS50011"/>
    </source>
</evidence>
<dbReference type="STRING" id="3983.A0A2C9U8M6"/>
<dbReference type="GO" id="GO:0004672">
    <property type="term" value="F:protein kinase activity"/>
    <property type="evidence" value="ECO:0000318"/>
    <property type="project" value="GO_Central"/>
</dbReference>
<protein>
    <recommendedName>
        <fullName evidence="1">Protein kinase domain-containing protein</fullName>
    </recommendedName>
</protein>
<dbReference type="EMBL" id="CM004402">
    <property type="protein sequence ID" value="OAY25897.1"/>
    <property type="molecule type" value="Genomic_DNA"/>
</dbReference>
<proteinExistence type="predicted"/>
<dbReference type="InterPro" id="IPR011009">
    <property type="entry name" value="Kinase-like_dom_sf"/>
</dbReference>
<accession>A0A2C9U8M6</accession>
<dbReference type="InterPro" id="IPR000719">
    <property type="entry name" value="Prot_kinase_dom"/>
</dbReference>
<dbReference type="Gene3D" id="1.10.510.10">
    <property type="entry name" value="Transferase(Phosphotransferase) domain 1"/>
    <property type="match status" value="1"/>
</dbReference>
<dbReference type="InterPro" id="IPR052751">
    <property type="entry name" value="Plant_MAPKKK"/>
</dbReference>
<dbReference type="Pfam" id="PF00069">
    <property type="entry name" value="Pkinase"/>
    <property type="match status" value="1"/>
</dbReference>
<reference evidence="2" key="1">
    <citation type="submission" date="2016-02" db="EMBL/GenBank/DDBJ databases">
        <title>WGS assembly of Manihot esculenta.</title>
        <authorList>
            <person name="Bredeson J.V."/>
            <person name="Prochnik S.E."/>
            <person name="Lyons J.B."/>
            <person name="Schmutz J."/>
            <person name="Grimwood J."/>
            <person name="Vrebalov J."/>
            <person name="Bart R.S."/>
            <person name="Amuge T."/>
            <person name="Ferguson M.E."/>
            <person name="Green R."/>
            <person name="Putnam N."/>
            <person name="Stites J."/>
            <person name="Rounsley S."/>
            <person name="Rokhsar D.S."/>
        </authorList>
    </citation>
    <scope>NUCLEOTIDE SEQUENCE [LARGE SCALE GENOMIC DNA]</scope>
    <source>
        <tissue evidence="2">Leaf</tissue>
    </source>
</reference>
<dbReference type="FunFam" id="1.10.510.10:FF:001313">
    <property type="entry name" value="Mitogen-activated protein kinase kinase kinase 15"/>
    <property type="match status" value="1"/>
</dbReference>
<dbReference type="PANTHER" id="PTHR48011:SF6">
    <property type="entry name" value="PROTEIN KINASE DOMAIN-CONTAINING PROTEIN"/>
    <property type="match status" value="1"/>
</dbReference>
<dbReference type="CDD" id="cd06606">
    <property type="entry name" value="STKc_MAPKKK"/>
    <property type="match status" value="1"/>
</dbReference>
<name>A0A2C9U8M6_MANES</name>
<dbReference type="InterPro" id="IPR008271">
    <property type="entry name" value="Ser/Thr_kinase_AS"/>
</dbReference>
<feature type="domain" description="Protein kinase" evidence="1">
    <location>
        <begin position="1"/>
        <end position="180"/>
    </location>
</feature>
<gene>
    <name evidence="2" type="ORF">MANES_16G004500</name>
</gene>
<organism evidence="2">
    <name type="scientific">Manihot esculenta</name>
    <name type="common">Cassava</name>
    <name type="synonym">Jatropha manihot</name>
    <dbReference type="NCBI Taxonomy" id="3983"/>
    <lineage>
        <taxon>Eukaryota</taxon>
        <taxon>Viridiplantae</taxon>
        <taxon>Streptophyta</taxon>
        <taxon>Embryophyta</taxon>
        <taxon>Tracheophyta</taxon>
        <taxon>Spermatophyta</taxon>
        <taxon>Magnoliopsida</taxon>
        <taxon>eudicotyledons</taxon>
        <taxon>Gunneridae</taxon>
        <taxon>Pentapetalae</taxon>
        <taxon>rosids</taxon>
        <taxon>fabids</taxon>
        <taxon>Malpighiales</taxon>
        <taxon>Euphorbiaceae</taxon>
        <taxon>Crotonoideae</taxon>
        <taxon>Manihoteae</taxon>
        <taxon>Manihot</taxon>
    </lineage>
</organism>
<dbReference type="SUPFAM" id="SSF56112">
    <property type="entry name" value="Protein kinase-like (PK-like)"/>
    <property type="match status" value="1"/>
</dbReference>
<dbReference type="PROSITE" id="PS00108">
    <property type="entry name" value="PROTEIN_KINASE_ST"/>
    <property type="match status" value="1"/>
</dbReference>